<dbReference type="EMBL" id="GBRH01167438">
    <property type="protein sequence ID" value="JAE30458.1"/>
    <property type="molecule type" value="Transcribed_RNA"/>
</dbReference>
<name>A0A0A9HC27_ARUDO</name>
<reference evidence="1" key="1">
    <citation type="submission" date="2014-09" db="EMBL/GenBank/DDBJ databases">
        <authorList>
            <person name="Magalhaes I.L.F."/>
            <person name="Oliveira U."/>
            <person name="Santos F.R."/>
            <person name="Vidigal T.H.D.A."/>
            <person name="Brescovit A.D."/>
            <person name="Santos A.J."/>
        </authorList>
    </citation>
    <scope>NUCLEOTIDE SEQUENCE</scope>
    <source>
        <tissue evidence="1">Shoot tissue taken approximately 20 cm above the soil surface</tissue>
    </source>
</reference>
<accession>A0A0A9HC27</accession>
<reference evidence="1" key="2">
    <citation type="journal article" date="2015" name="Data Brief">
        <title>Shoot transcriptome of the giant reed, Arundo donax.</title>
        <authorList>
            <person name="Barrero R.A."/>
            <person name="Guerrero F.D."/>
            <person name="Moolhuijzen P."/>
            <person name="Goolsby J.A."/>
            <person name="Tidwell J."/>
            <person name="Bellgard S.E."/>
            <person name="Bellgard M.I."/>
        </authorList>
    </citation>
    <scope>NUCLEOTIDE SEQUENCE</scope>
    <source>
        <tissue evidence="1">Shoot tissue taken approximately 20 cm above the soil surface</tissue>
    </source>
</reference>
<evidence type="ECO:0000313" key="1">
    <source>
        <dbReference type="EMBL" id="JAE30458.1"/>
    </source>
</evidence>
<proteinExistence type="predicted"/>
<organism evidence="1">
    <name type="scientific">Arundo donax</name>
    <name type="common">Giant reed</name>
    <name type="synonym">Donax arundinaceus</name>
    <dbReference type="NCBI Taxonomy" id="35708"/>
    <lineage>
        <taxon>Eukaryota</taxon>
        <taxon>Viridiplantae</taxon>
        <taxon>Streptophyta</taxon>
        <taxon>Embryophyta</taxon>
        <taxon>Tracheophyta</taxon>
        <taxon>Spermatophyta</taxon>
        <taxon>Magnoliopsida</taxon>
        <taxon>Liliopsida</taxon>
        <taxon>Poales</taxon>
        <taxon>Poaceae</taxon>
        <taxon>PACMAD clade</taxon>
        <taxon>Arundinoideae</taxon>
        <taxon>Arundineae</taxon>
        <taxon>Arundo</taxon>
    </lineage>
</organism>
<sequence length="9" mass="1061">MSLQKCKSH</sequence>
<protein>
    <submittedName>
        <fullName evidence="1">Uncharacterized protein</fullName>
    </submittedName>
</protein>